<name>A0A0B7MQS7_9FIRM</name>
<dbReference type="AlphaFoldDB" id="A0A0B7MQS7"/>
<protein>
    <submittedName>
        <fullName evidence="1">Uncharacterized protein</fullName>
    </submittedName>
</protein>
<accession>A0A0B7MQS7</accession>
<keyword evidence="2" id="KW-1185">Reference proteome</keyword>
<sequence>MNEISRTSVYAYVNTHPRIMYTTAKKYILEDWGRDDIKLKKFDLKSQDIITNGSSCPWKVILEVFQFQGRYTTKYRASESYLGYNNIRISRGVKLKFGSKIIVIGTSGELYFESITHELILGLREWGRGVRVDSIFLS</sequence>
<proteinExistence type="predicted"/>
<dbReference type="EMBL" id="CDRZ01000271">
    <property type="protein sequence ID" value="CEO90057.1"/>
    <property type="molecule type" value="Genomic_DNA"/>
</dbReference>
<organism evidence="1 2">
    <name type="scientific">Syntrophaceticus schinkii</name>
    <dbReference type="NCBI Taxonomy" id="499207"/>
    <lineage>
        <taxon>Bacteria</taxon>
        <taxon>Bacillati</taxon>
        <taxon>Bacillota</taxon>
        <taxon>Clostridia</taxon>
        <taxon>Thermoanaerobacterales</taxon>
        <taxon>Thermoanaerobacterales Family III. Incertae Sedis</taxon>
        <taxon>Syntrophaceticus</taxon>
    </lineage>
</organism>
<evidence type="ECO:0000313" key="2">
    <source>
        <dbReference type="Proteomes" id="UP000046155"/>
    </source>
</evidence>
<dbReference type="Proteomes" id="UP000046155">
    <property type="component" value="Unassembled WGS sequence"/>
</dbReference>
<evidence type="ECO:0000313" key="1">
    <source>
        <dbReference type="EMBL" id="CEO90057.1"/>
    </source>
</evidence>
<gene>
    <name evidence="1" type="ORF">SSCH_710001</name>
</gene>
<reference evidence="2" key="1">
    <citation type="submission" date="2015-01" db="EMBL/GenBank/DDBJ databases">
        <authorList>
            <person name="Manzoor Shahid"/>
            <person name="Zubair Saima"/>
        </authorList>
    </citation>
    <scope>NUCLEOTIDE SEQUENCE [LARGE SCALE GENOMIC DNA]</scope>
    <source>
        <strain evidence="2">Sp3</strain>
    </source>
</reference>
<dbReference type="RefSeq" id="WP_044665874.1">
    <property type="nucleotide sequence ID" value="NZ_CDRZ01000271.1"/>
</dbReference>